<dbReference type="Gene3D" id="2.40.70.10">
    <property type="entry name" value="Acid Proteases"/>
    <property type="match status" value="1"/>
</dbReference>
<name>A0ABM3BA65_GOSHI</name>
<dbReference type="PANTHER" id="PTHR15503:SF45">
    <property type="entry name" value="RNA-DIRECTED DNA POLYMERASE HOMOLOG"/>
    <property type="match status" value="1"/>
</dbReference>
<gene>
    <name evidence="3" type="primary">LOC121224551</name>
</gene>
<proteinExistence type="predicted"/>
<dbReference type="Pfam" id="PF08284">
    <property type="entry name" value="RVP_2"/>
    <property type="match status" value="1"/>
</dbReference>
<dbReference type="PANTHER" id="PTHR15503">
    <property type="entry name" value="LDOC1 RELATED"/>
    <property type="match status" value="1"/>
</dbReference>
<sequence length="341" mass="38007">MVVTEDECCVHFDNGLRDNLRVLIASQRERDFSSLVEKVKIAEEEFPLRADQMQAQCTSTADLQRVVQPPPRGRGQARGGNGMGRGQRAPGRGAGQIKARQPALVYTTRRREDRDAPDVITDTFLIYDVLYTTFIDIGSTHSFVACSVSKNLGLSVESTFSEVTVLNLLGQSIRVSKLYRNVPLNVQGTVFLADLMELPFGEFDMILGMDWLVKHRVSWDYATKRVVLRTEEGSVVVVIGEHQNYLANMIFALVAEKLVRKGCEAYLAYVSASAFGDSTVMNFRIVRDFPDVFPEELPGLPSNQEVEFGIQLFPSLTPPEPGKEFTVYSDASYVGLGYVLM</sequence>
<dbReference type="CDD" id="cd00303">
    <property type="entry name" value="retropepsin_like"/>
    <property type="match status" value="1"/>
</dbReference>
<dbReference type="RefSeq" id="XP_040963943.1">
    <property type="nucleotide sequence ID" value="XM_041108009.1"/>
</dbReference>
<dbReference type="InterPro" id="IPR021109">
    <property type="entry name" value="Peptidase_aspartic_dom_sf"/>
</dbReference>
<feature type="compositionally biased region" description="Gly residues" evidence="1">
    <location>
        <begin position="76"/>
        <end position="85"/>
    </location>
</feature>
<reference evidence="2" key="1">
    <citation type="journal article" date="2020" name="Nat. Genet.">
        <title>Genomic diversifications of five Gossypium allopolyploid species and their impact on cotton improvement.</title>
        <authorList>
            <person name="Chen Z.J."/>
            <person name="Sreedasyam A."/>
            <person name="Ando A."/>
            <person name="Song Q."/>
            <person name="De Santiago L.M."/>
            <person name="Hulse-Kemp A.M."/>
            <person name="Ding M."/>
            <person name="Ye W."/>
            <person name="Kirkbride R.C."/>
            <person name="Jenkins J."/>
            <person name="Plott C."/>
            <person name="Lovell J."/>
            <person name="Lin Y.M."/>
            <person name="Vaughn R."/>
            <person name="Liu B."/>
            <person name="Simpson S."/>
            <person name="Scheffler B.E."/>
            <person name="Wen L."/>
            <person name="Saski C.A."/>
            <person name="Grover C.E."/>
            <person name="Hu G."/>
            <person name="Conover J.L."/>
            <person name="Carlson J.W."/>
            <person name="Shu S."/>
            <person name="Boston L.B."/>
            <person name="Williams M."/>
            <person name="Peterson D.G."/>
            <person name="McGee K."/>
            <person name="Jones D.C."/>
            <person name="Wendel J.F."/>
            <person name="Stelly D.M."/>
            <person name="Grimwood J."/>
            <person name="Schmutz J."/>
        </authorList>
    </citation>
    <scope>NUCLEOTIDE SEQUENCE [LARGE SCALE GENOMIC DNA]</scope>
    <source>
        <strain evidence="2">cv. TM-1</strain>
    </source>
</reference>
<evidence type="ECO:0000256" key="1">
    <source>
        <dbReference type="SAM" id="MobiDB-lite"/>
    </source>
</evidence>
<dbReference type="SUPFAM" id="SSF50630">
    <property type="entry name" value="Acid proteases"/>
    <property type="match status" value="1"/>
</dbReference>
<dbReference type="GeneID" id="121224551"/>
<accession>A0ABM3BA65</accession>
<protein>
    <submittedName>
        <fullName evidence="3">Uncharacterized protein</fullName>
    </submittedName>
</protein>
<evidence type="ECO:0000313" key="3">
    <source>
        <dbReference type="RefSeq" id="XP_040963943.1"/>
    </source>
</evidence>
<reference evidence="3" key="2">
    <citation type="submission" date="2025-08" db="UniProtKB">
        <authorList>
            <consortium name="RefSeq"/>
        </authorList>
    </citation>
    <scope>IDENTIFICATION</scope>
</reference>
<organism evidence="2 3">
    <name type="scientific">Gossypium hirsutum</name>
    <name type="common">Upland cotton</name>
    <name type="synonym">Gossypium mexicanum</name>
    <dbReference type="NCBI Taxonomy" id="3635"/>
    <lineage>
        <taxon>Eukaryota</taxon>
        <taxon>Viridiplantae</taxon>
        <taxon>Streptophyta</taxon>
        <taxon>Embryophyta</taxon>
        <taxon>Tracheophyta</taxon>
        <taxon>Spermatophyta</taxon>
        <taxon>Magnoliopsida</taxon>
        <taxon>eudicotyledons</taxon>
        <taxon>Gunneridae</taxon>
        <taxon>Pentapetalae</taxon>
        <taxon>rosids</taxon>
        <taxon>malvids</taxon>
        <taxon>Malvales</taxon>
        <taxon>Malvaceae</taxon>
        <taxon>Malvoideae</taxon>
        <taxon>Gossypium</taxon>
    </lineage>
</organism>
<dbReference type="InterPro" id="IPR032567">
    <property type="entry name" value="RTL1-rel"/>
</dbReference>
<feature type="region of interest" description="Disordered" evidence="1">
    <location>
        <begin position="66"/>
        <end position="100"/>
    </location>
</feature>
<keyword evidence="2" id="KW-1185">Reference proteome</keyword>
<evidence type="ECO:0000313" key="2">
    <source>
        <dbReference type="Proteomes" id="UP000818029"/>
    </source>
</evidence>
<dbReference type="Proteomes" id="UP000818029">
    <property type="component" value="Chromosome D12"/>
</dbReference>